<keyword evidence="3" id="KW-0813">Transport</keyword>
<evidence type="ECO:0000313" key="9">
    <source>
        <dbReference type="EMBL" id="HHJ53300.1"/>
    </source>
</evidence>
<dbReference type="GO" id="GO:0005886">
    <property type="term" value="C:plasma membrane"/>
    <property type="evidence" value="ECO:0007669"/>
    <property type="project" value="UniProtKB-SubCell"/>
</dbReference>
<feature type="transmembrane region" description="Helical" evidence="8">
    <location>
        <begin position="167"/>
        <end position="185"/>
    </location>
</feature>
<evidence type="ECO:0000256" key="2">
    <source>
        <dbReference type="ARBA" id="ARBA00009142"/>
    </source>
</evidence>
<reference evidence="9" key="1">
    <citation type="journal article" date="2020" name="mSystems">
        <title>Genome- and Community-Level Interaction Insights into Carbon Utilization and Element Cycling Functions of Hydrothermarchaeota in Hydrothermal Sediment.</title>
        <authorList>
            <person name="Zhou Z."/>
            <person name="Liu Y."/>
            <person name="Xu W."/>
            <person name="Pan J."/>
            <person name="Luo Z.H."/>
            <person name="Li M."/>
        </authorList>
    </citation>
    <scope>NUCLEOTIDE SEQUENCE [LARGE SCALE GENOMIC DNA]</scope>
    <source>
        <strain evidence="9">HyVt-527</strain>
    </source>
</reference>
<keyword evidence="7 8" id="KW-0472">Membrane</keyword>
<keyword evidence="4 8" id="KW-1003">Cell membrane</keyword>
<dbReference type="PANTHER" id="PTHR30269:SF0">
    <property type="entry name" value="MEMBRANE TRANSPORTER PROTEIN YFCA-RELATED"/>
    <property type="match status" value="1"/>
</dbReference>
<protein>
    <recommendedName>
        <fullName evidence="8">Probable membrane transporter protein</fullName>
    </recommendedName>
</protein>
<evidence type="ECO:0000256" key="8">
    <source>
        <dbReference type="RuleBase" id="RU363041"/>
    </source>
</evidence>
<evidence type="ECO:0000256" key="4">
    <source>
        <dbReference type="ARBA" id="ARBA00022475"/>
    </source>
</evidence>
<feature type="transmembrane region" description="Helical" evidence="8">
    <location>
        <begin position="115"/>
        <end position="134"/>
    </location>
</feature>
<evidence type="ECO:0000256" key="1">
    <source>
        <dbReference type="ARBA" id="ARBA00004651"/>
    </source>
</evidence>
<keyword evidence="5 8" id="KW-0812">Transmembrane</keyword>
<dbReference type="AlphaFoldDB" id="A0A7V5PRA7"/>
<dbReference type="Pfam" id="PF01925">
    <property type="entry name" value="TauE"/>
    <property type="match status" value="1"/>
</dbReference>
<name>A0A7V5PRA7_CALAY</name>
<feature type="transmembrane region" description="Helical" evidence="8">
    <location>
        <begin position="140"/>
        <end position="160"/>
    </location>
</feature>
<evidence type="ECO:0000256" key="3">
    <source>
        <dbReference type="ARBA" id="ARBA00022448"/>
    </source>
</evidence>
<feature type="transmembrane region" description="Helical" evidence="8">
    <location>
        <begin position="45"/>
        <end position="62"/>
    </location>
</feature>
<evidence type="ECO:0000256" key="7">
    <source>
        <dbReference type="ARBA" id="ARBA00023136"/>
    </source>
</evidence>
<accession>A0A7V5PRA7</accession>
<gene>
    <name evidence="9" type="ORF">ENJ89_08920</name>
</gene>
<comment type="similarity">
    <text evidence="2 8">Belongs to the 4-toluene sulfonate uptake permease (TSUP) (TC 2.A.102) family.</text>
</comment>
<evidence type="ECO:0000256" key="5">
    <source>
        <dbReference type="ARBA" id="ARBA00022692"/>
    </source>
</evidence>
<organism evidence="9">
    <name type="scientific">Caldithrix abyssi</name>
    <dbReference type="NCBI Taxonomy" id="187145"/>
    <lineage>
        <taxon>Bacteria</taxon>
        <taxon>Pseudomonadati</taxon>
        <taxon>Calditrichota</taxon>
        <taxon>Calditrichia</taxon>
        <taxon>Calditrichales</taxon>
        <taxon>Calditrichaceae</taxon>
        <taxon>Caldithrix</taxon>
    </lineage>
</organism>
<proteinExistence type="inferred from homology"/>
<dbReference type="PANTHER" id="PTHR30269">
    <property type="entry name" value="TRANSMEMBRANE PROTEIN YFCA"/>
    <property type="match status" value="1"/>
</dbReference>
<sequence>AVWGFHQEKESYFKQSLKFSLFTLPGVIIGAFVAIHISDELFRRILSLVIILVIVSLFMPRPSREAQASRAATFWLYLSLFGIGFYGGFIQAGVGFLLMAALFHLGKFSLVQVNAHKVFIVLIYMVPALVIFALSGNIDWVYGLTLAVGNAGGGWIAARLSVRRGETFIRIVLGVALLIMAYKLVTG</sequence>
<dbReference type="InterPro" id="IPR002781">
    <property type="entry name" value="TM_pro_TauE-like"/>
</dbReference>
<dbReference type="InterPro" id="IPR052017">
    <property type="entry name" value="TSUP"/>
</dbReference>
<feature type="non-terminal residue" evidence="9">
    <location>
        <position position="1"/>
    </location>
</feature>
<comment type="subcellular location">
    <subcellularLocation>
        <location evidence="1 8">Cell membrane</location>
        <topology evidence="1 8">Multi-pass membrane protein</topology>
    </subcellularLocation>
</comment>
<dbReference type="EMBL" id="DROD01000571">
    <property type="protein sequence ID" value="HHJ53300.1"/>
    <property type="molecule type" value="Genomic_DNA"/>
</dbReference>
<evidence type="ECO:0000256" key="6">
    <source>
        <dbReference type="ARBA" id="ARBA00022989"/>
    </source>
</evidence>
<feature type="transmembrane region" description="Helical" evidence="8">
    <location>
        <begin position="19"/>
        <end position="38"/>
    </location>
</feature>
<keyword evidence="6 8" id="KW-1133">Transmembrane helix</keyword>
<dbReference type="Proteomes" id="UP000886124">
    <property type="component" value="Unassembled WGS sequence"/>
</dbReference>
<comment type="caution">
    <text evidence="9">The sequence shown here is derived from an EMBL/GenBank/DDBJ whole genome shotgun (WGS) entry which is preliminary data.</text>
</comment>
<feature type="transmembrane region" description="Helical" evidence="8">
    <location>
        <begin position="74"/>
        <end position="103"/>
    </location>
</feature>